<protein>
    <submittedName>
        <fullName evidence="1">Uncharacterized protein</fullName>
    </submittedName>
</protein>
<evidence type="ECO:0000313" key="1">
    <source>
        <dbReference type="EMBL" id="KKT10519.1"/>
    </source>
</evidence>
<evidence type="ECO:0000313" key="2">
    <source>
        <dbReference type="Proteomes" id="UP000033907"/>
    </source>
</evidence>
<dbReference type="AlphaFoldDB" id="A0A0G1HI47"/>
<gene>
    <name evidence="1" type="ORF">UV91_C0013G0004</name>
</gene>
<dbReference type="Proteomes" id="UP000033907">
    <property type="component" value="Unassembled WGS sequence"/>
</dbReference>
<organism evidence="1 2">
    <name type="scientific">Candidatus Nomurabacteria bacterium GW2011_GWF2_43_24</name>
    <dbReference type="NCBI Taxonomy" id="1618778"/>
    <lineage>
        <taxon>Bacteria</taxon>
        <taxon>Candidatus Nomuraibacteriota</taxon>
    </lineage>
</organism>
<reference evidence="1 2" key="1">
    <citation type="journal article" date="2015" name="Nature">
        <title>rRNA introns, odd ribosomes, and small enigmatic genomes across a large radiation of phyla.</title>
        <authorList>
            <person name="Brown C.T."/>
            <person name="Hug L.A."/>
            <person name="Thomas B.C."/>
            <person name="Sharon I."/>
            <person name="Castelle C.J."/>
            <person name="Singh A."/>
            <person name="Wilkins M.J."/>
            <person name="Williams K.H."/>
            <person name="Banfield J.F."/>
        </authorList>
    </citation>
    <scope>NUCLEOTIDE SEQUENCE [LARGE SCALE GENOMIC DNA]</scope>
</reference>
<comment type="caution">
    <text evidence="1">The sequence shown here is derived from an EMBL/GenBank/DDBJ whole genome shotgun (WGS) entry which is preliminary data.</text>
</comment>
<accession>A0A0G1HI47</accession>
<sequence length="47" mass="5459">MYQAKNKPNFFRTHIDYIPVSIIKAPVGVIFLPYCAKDSQDEPKIYV</sequence>
<proteinExistence type="predicted"/>
<name>A0A0G1HI47_9BACT</name>
<dbReference type="EMBL" id="LCGH01000013">
    <property type="protein sequence ID" value="KKT10519.1"/>
    <property type="molecule type" value="Genomic_DNA"/>
</dbReference>